<organism evidence="5 6">
    <name type="scientific">Promicromonospora iranensis</name>
    <dbReference type="NCBI Taxonomy" id="1105144"/>
    <lineage>
        <taxon>Bacteria</taxon>
        <taxon>Bacillati</taxon>
        <taxon>Actinomycetota</taxon>
        <taxon>Actinomycetes</taxon>
        <taxon>Micrococcales</taxon>
        <taxon>Promicromonosporaceae</taxon>
        <taxon>Promicromonospora</taxon>
    </lineage>
</organism>
<keyword evidence="1" id="KW-0805">Transcription regulation</keyword>
<comment type="caution">
    <text evidence="5">The sequence shown here is derived from an EMBL/GenBank/DDBJ whole genome shotgun (WGS) entry which is preliminary data.</text>
</comment>
<dbReference type="InterPro" id="IPR032687">
    <property type="entry name" value="AraC-type_N"/>
</dbReference>
<keyword evidence="2" id="KW-0238">DNA-binding</keyword>
<dbReference type="SMART" id="SM00342">
    <property type="entry name" value="HTH_ARAC"/>
    <property type="match status" value="1"/>
</dbReference>
<dbReference type="Pfam" id="PF12833">
    <property type="entry name" value="HTH_18"/>
    <property type="match status" value="1"/>
</dbReference>
<evidence type="ECO:0000259" key="4">
    <source>
        <dbReference type="PROSITE" id="PS01124"/>
    </source>
</evidence>
<dbReference type="PROSITE" id="PS01124">
    <property type="entry name" value="HTH_ARAC_FAMILY_2"/>
    <property type="match status" value="1"/>
</dbReference>
<evidence type="ECO:0000256" key="3">
    <source>
        <dbReference type="ARBA" id="ARBA00023163"/>
    </source>
</evidence>
<dbReference type="PANTHER" id="PTHR47894:SF1">
    <property type="entry name" value="HTH-TYPE TRANSCRIPTIONAL REGULATOR VQSM"/>
    <property type="match status" value="1"/>
</dbReference>
<accession>A0ABU2CMW7</accession>
<reference evidence="5 6" key="1">
    <citation type="submission" date="2023-07" db="EMBL/GenBank/DDBJ databases">
        <title>Sequencing the genomes of 1000 actinobacteria strains.</title>
        <authorList>
            <person name="Klenk H.-P."/>
        </authorList>
    </citation>
    <scope>NUCLEOTIDE SEQUENCE [LARGE SCALE GENOMIC DNA]</scope>
    <source>
        <strain evidence="5 6">DSM 45554</strain>
    </source>
</reference>
<dbReference type="InterPro" id="IPR018060">
    <property type="entry name" value="HTH_AraC"/>
</dbReference>
<gene>
    <name evidence="5" type="ORF">J2S48_002199</name>
</gene>
<dbReference type="EMBL" id="JAVDYE010000001">
    <property type="protein sequence ID" value="MDR7382684.1"/>
    <property type="molecule type" value="Genomic_DNA"/>
</dbReference>
<dbReference type="PRINTS" id="PR00032">
    <property type="entry name" value="HTHARAC"/>
</dbReference>
<evidence type="ECO:0000256" key="2">
    <source>
        <dbReference type="ARBA" id="ARBA00023125"/>
    </source>
</evidence>
<evidence type="ECO:0000313" key="5">
    <source>
        <dbReference type="EMBL" id="MDR7382684.1"/>
    </source>
</evidence>
<dbReference type="Proteomes" id="UP001183585">
    <property type="component" value="Unassembled WGS sequence"/>
</dbReference>
<name>A0ABU2CMW7_9MICO</name>
<proteinExistence type="predicted"/>
<sequence length="341" mass="37511">MRRATIAAGLVAGLLTYAEAHGADADALAAASGLSRARLRDPDERVPLPRYLELLRAARVALDDEALALHHGAEVAMADVSIVGLIMEAAPDMATALHQLQRYGRLALEIDTGDDGPRFEAERSGDRLLLVERRPVGPGPELSEEAVARLVCGPRRFLDRSHVLRVDLTRETPERPDEYERVLGCPVRFAAPRTAIELHPEVGSWPVARHPRYVFGVLREKGDALLARRPPPETFHERVEDLVRTVVHEGEVSADAVAARLHCSRSTLFRRLRAEGTGFRQVVDDVRRELATDYLRAGRTSVGEVAYLVGFSDAASFSRTFRRWTGQPPGRFRETAAAGAG</sequence>
<keyword evidence="6" id="KW-1185">Reference proteome</keyword>
<dbReference type="PANTHER" id="PTHR47894">
    <property type="entry name" value="HTH-TYPE TRANSCRIPTIONAL REGULATOR GADX"/>
    <property type="match status" value="1"/>
</dbReference>
<protein>
    <submittedName>
        <fullName evidence="5">AraC-like DNA-binding protein</fullName>
    </submittedName>
</protein>
<dbReference type="SUPFAM" id="SSF46689">
    <property type="entry name" value="Homeodomain-like"/>
    <property type="match status" value="1"/>
</dbReference>
<dbReference type="Pfam" id="PF12625">
    <property type="entry name" value="Arabinose_bd"/>
    <property type="match status" value="1"/>
</dbReference>
<feature type="domain" description="HTH araC/xylS-type" evidence="4">
    <location>
        <begin position="237"/>
        <end position="335"/>
    </location>
</feature>
<evidence type="ECO:0000256" key="1">
    <source>
        <dbReference type="ARBA" id="ARBA00023015"/>
    </source>
</evidence>
<dbReference type="RefSeq" id="WP_274997795.1">
    <property type="nucleotide sequence ID" value="NZ_JAJQQP010000018.1"/>
</dbReference>
<dbReference type="InterPro" id="IPR009057">
    <property type="entry name" value="Homeodomain-like_sf"/>
</dbReference>
<keyword evidence="3" id="KW-0804">Transcription</keyword>
<evidence type="ECO:0000313" key="6">
    <source>
        <dbReference type="Proteomes" id="UP001183585"/>
    </source>
</evidence>
<dbReference type="InterPro" id="IPR020449">
    <property type="entry name" value="Tscrpt_reg_AraC-type_HTH"/>
</dbReference>
<dbReference type="Gene3D" id="1.10.10.60">
    <property type="entry name" value="Homeodomain-like"/>
    <property type="match status" value="1"/>
</dbReference>